<dbReference type="Pfam" id="PF18988">
    <property type="entry name" value="DUF5721"/>
    <property type="match status" value="1"/>
</dbReference>
<dbReference type="InterPro" id="IPR043779">
    <property type="entry name" value="DUF5721"/>
</dbReference>
<reference evidence="1 2" key="1">
    <citation type="journal article" date="2022" name="Genome Biol. Evol.">
        <title>Host diet, physiology and behaviors set the stage for Lachnospiraceae cladogenesis.</title>
        <authorList>
            <person name="Vera-Ponce De Leon A."/>
            <person name="Schneider M."/>
            <person name="Jahnes B.C."/>
            <person name="Sadowski V."/>
            <person name="Camuy-Velez L.A."/>
            <person name="Duan J."/>
            <person name="Sabree Z.L."/>
        </authorList>
    </citation>
    <scope>NUCLEOTIDE SEQUENCE [LARGE SCALE GENOMIC DNA]</scope>
    <source>
        <strain evidence="1 2">PAL227</strain>
    </source>
</reference>
<dbReference type="RefSeq" id="WP_262067728.1">
    <property type="nucleotide sequence ID" value="NZ_JAMXOC010000001.1"/>
</dbReference>
<evidence type="ECO:0000313" key="2">
    <source>
        <dbReference type="Proteomes" id="UP001523565"/>
    </source>
</evidence>
<accession>A0ABT1EDV4</accession>
<evidence type="ECO:0000313" key="1">
    <source>
        <dbReference type="EMBL" id="MCP1108823.1"/>
    </source>
</evidence>
<dbReference type="EMBL" id="JAMZFV010000001">
    <property type="protein sequence ID" value="MCP1108823.1"/>
    <property type="molecule type" value="Genomic_DNA"/>
</dbReference>
<organism evidence="1 2">
    <name type="scientific">Ohessyouella blattaphilus</name>
    <dbReference type="NCBI Taxonomy" id="2949333"/>
    <lineage>
        <taxon>Bacteria</taxon>
        <taxon>Bacillati</taxon>
        <taxon>Bacillota</taxon>
        <taxon>Clostridia</taxon>
        <taxon>Lachnospirales</taxon>
        <taxon>Lachnospiraceae</taxon>
        <taxon>Ohessyouella</taxon>
    </lineage>
</organism>
<comment type="caution">
    <text evidence="1">The sequence shown here is derived from an EMBL/GenBank/DDBJ whole genome shotgun (WGS) entry which is preliminary data.</text>
</comment>
<keyword evidence="2" id="KW-1185">Reference proteome</keyword>
<sequence length="141" mass="16042">MNQILLGTTFDAFFLVTGEIRTGFTHTLDGRLNVAYFDEAPGHQFARWEEAKPYVLSLIKGKRTPLAMHLIFALNEEMISSVSTNPELEGLYLNLHFKENVLTLTTGTAYKTFSLDKSTDILFAEYVEAFLRKKGIPYEKL</sequence>
<name>A0ABT1EDV4_9FIRM</name>
<protein>
    <submittedName>
        <fullName evidence="1">DUF5721 family protein</fullName>
    </submittedName>
</protein>
<proteinExistence type="predicted"/>
<gene>
    <name evidence="1" type="ORF">NK118_00965</name>
</gene>
<dbReference type="Proteomes" id="UP001523565">
    <property type="component" value="Unassembled WGS sequence"/>
</dbReference>